<dbReference type="InterPro" id="IPR034466">
    <property type="entry name" value="Methyltransferase_Class_B"/>
</dbReference>
<keyword evidence="5" id="KW-0479">Metal-binding</keyword>
<dbReference type="InterPro" id="IPR007197">
    <property type="entry name" value="rSAM"/>
</dbReference>
<comment type="caution">
    <text evidence="10">The sequence shown here is derived from an EMBL/GenBank/DDBJ whole genome shotgun (WGS) entry which is preliminary data.</text>
</comment>
<dbReference type="STRING" id="1914963.AWW67_13805"/>
<dbReference type="SFLD" id="SFLDG01123">
    <property type="entry name" value="methyltransferase_(Class_B)"/>
    <property type="match status" value="1"/>
</dbReference>
<evidence type="ECO:0000256" key="6">
    <source>
        <dbReference type="ARBA" id="ARBA00023004"/>
    </source>
</evidence>
<dbReference type="GO" id="GO:0046872">
    <property type="term" value="F:metal ion binding"/>
    <property type="evidence" value="ECO:0007669"/>
    <property type="project" value="UniProtKB-KW"/>
</dbReference>
<keyword evidence="6" id="KW-0408">Iron</keyword>
<dbReference type="InterPro" id="IPR051198">
    <property type="entry name" value="BchE-like"/>
</dbReference>
<dbReference type="InterPro" id="IPR006158">
    <property type="entry name" value="Cobalamin-bd"/>
</dbReference>
<dbReference type="GO" id="GO:0003824">
    <property type="term" value="F:catalytic activity"/>
    <property type="evidence" value="ECO:0007669"/>
    <property type="project" value="InterPro"/>
</dbReference>
<proteinExistence type="predicted"/>
<dbReference type="Gene3D" id="3.40.50.280">
    <property type="entry name" value="Cobalamin-binding domain"/>
    <property type="match status" value="1"/>
</dbReference>
<comment type="cofactor">
    <cofactor evidence="1">
        <name>[4Fe-4S] cluster</name>
        <dbReference type="ChEBI" id="CHEBI:49883"/>
    </cofactor>
</comment>
<dbReference type="AlphaFoldDB" id="A0A150XL31"/>
<dbReference type="InterPro" id="IPR006638">
    <property type="entry name" value="Elp3/MiaA/NifB-like_rSAM"/>
</dbReference>
<sequence>MGRILVTNTYFYPLDAKQWHFKKPYPPLGTIQVSSLLKKEGHDIRFFDNCLNDDPRKINTIIEAFKPDYLLIYDDGFNYLTKMCLTVMRDAAYTMARLGKLANAKVIISSSDSSDRFDQYLQNGIDYVVLGEGDATVVELLSKLDKELDLDEVSGLVYLNSEGQVNKTLKRSVLQKLDDLPLAAWDLVDMEAYRKIWVSNHGYFSINIATTRGCPYKCNWCAKPIYGNRYNSRSPEHVIQEIKILAENYDVNHFWMCDDIFGLTPNWVQQFNKLVKENDLSFKYMIQSRVDLLLKDDTIDVLVESGLETIWLGAESGSQHILDAMGKGITVEQIYEAVPKLQRKGVSVALFLQFGYLGETLEDIYKTIDMVQKIMPEEIGISVSYPLPGTKFYEKVKDDLQGKTNWVDSDDLDLMFTNKYSPVFYKKLHRYVHNRHKLKRGLLALKYGVKSPSTLNKKSLRQILTTGYHLPMAILNGVQLKIQAKKSV</sequence>
<dbReference type="RefSeq" id="WP_062303602.1">
    <property type="nucleotide sequence ID" value="NZ_LRPB01000049.1"/>
</dbReference>
<dbReference type="PROSITE" id="PS51918">
    <property type="entry name" value="RADICAL_SAM"/>
    <property type="match status" value="1"/>
</dbReference>
<dbReference type="GO" id="GO:0051539">
    <property type="term" value="F:4 iron, 4 sulfur cluster binding"/>
    <property type="evidence" value="ECO:0007669"/>
    <property type="project" value="UniProtKB-KW"/>
</dbReference>
<evidence type="ECO:0000313" key="11">
    <source>
        <dbReference type="Proteomes" id="UP000075663"/>
    </source>
</evidence>
<keyword evidence="2" id="KW-0489">Methyltransferase</keyword>
<feature type="domain" description="Radical SAM core" evidence="9">
    <location>
        <begin position="200"/>
        <end position="426"/>
    </location>
</feature>
<dbReference type="EMBL" id="LRPB01000049">
    <property type="protein sequence ID" value="KYG79439.1"/>
    <property type="molecule type" value="Genomic_DNA"/>
</dbReference>
<protein>
    <submittedName>
        <fullName evidence="10">Radical SAM protein</fullName>
    </submittedName>
</protein>
<evidence type="ECO:0000256" key="7">
    <source>
        <dbReference type="ARBA" id="ARBA00023014"/>
    </source>
</evidence>
<dbReference type="Pfam" id="PF04055">
    <property type="entry name" value="Radical_SAM"/>
    <property type="match status" value="1"/>
</dbReference>
<gene>
    <name evidence="10" type="ORF">AWW67_13805</name>
</gene>
<evidence type="ECO:0000256" key="1">
    <source>
        <dbReference type="ARBA" id="ARBA00001966"/>
    </source>
</evidence>
<dbReference type="PANTHER" id="PTHR43409:SF7">
    <property type="entry name" value="BLL1977 PROTEIN"/>
    <property type="match status" value="1"/>
</dbReference>
<keyword evidence="7" id="KW-0411">Iron-sulfur</keyword>
<keyword evidence="3" id="KW-0808">Transferase</keyword>
<dbReference type="SFLD" id="SFLDS00029">
    <property type="entry name" value="Radical_SAM"/>
    <property type="match status" value="1"/>
</dbReference>
<evidence type="ECO:0000313" key="10">
    <source>
        <dbReference type="EMBL" id="KYG79439.1"/>
    </source>
</evidence>
<feature type="domain" description="B12-binding" evidence="8">
    <location>
        <begin position="1"/>
        <end position="151"/>
    </location>
</feature>
<dbReference type="GO" id="GO:0005829">
    <property type="term" value="C:cytosol"/>
    <property type="evidence" value="ECO:0007669"/>
    <property type="project" value="TreeGrafter"/>
</dbReference>
<keyword evidence="4" id="KW-0949">S-adenosyl-L-methionine</keyword>
<dbReference type="Gene3D" id="3.80.30.20">
    <property type="entry name" value="tm_1862 like domain"/>
    <property type="match status" value="1"/>
</dbReference>
<evidence type="ECO:0000256" key="4">
    <source>
        <dbReference type="ARBA" id="ARBA00022691"/>
    </source>
</evidence>
<dbReference type="PROSITE" id="PS51332">
    <property type="entry name" value="B12_BINDING"/>
    <property type="match status" value="1"/>
</dbReference>
<evidence type="ECO:0000256" key="2">
    <source>
        <dbReference type="ARBA" id="ARBA00022603"/>
    </source>
</evidence>
<dbReference type="InterPro" id="IPR023404">
    <property type="entry name" value="rSAM_horseshoe"/>
</dbReference>
<dbReference type="SUPFAM" id="SSF102114">
    <property type="entry name" value="Radical SAM enzymes"/>
    <property type="match status" value="1"/>
</dbReference>
<dbReference type="InterPro" id="IPR058240">
    <property type="entry name" value="rSAM_sf"/>
</dbReference>
<dbReference type="Proteomes" id="UP000075663">
    <property type="component" value="Unassembled WGS sequence"/>
</dbReference>
<accession>A0A150XL31</accession>
<dbReference type="SMART" id="SM00729">
    <property type="entry name" value="Elp3"/>
    <property type="match status" value="1"/>
</dbReference>
<evidence type="ECO:0000256" key="3">
    <source>
        <dbReference type="ARBA" id="ARBA00022679"/>
    </source>
</evidence>
<reference evidence="10 11" key="1">
    <citation type="submission" date="2016-01" db="EMBL/GenBank/DDBJ databases">
        <title>Genome sequencing of Roseivirga seohaensis SW-152.</title>
        <authorList>
            <person name="Selvaratnam C."/>
            <person name="Thevarajoo S."/>
            <person name="Goh K.M."/>
            <person name="Ee R."/>
            <person name="Chan K.-G."/>
            <person name="Chong C.S."/>
        </authorList>
    </citation>
    <scope>NUCLEOTIDE SEQUENCE [LARGE SCALE GENOMIC DNA]</scope>
    <source>
        <strain evidence="10 11">SW-152</strain>
    </source>
</reference>
<name>A0A150XL31_9BACT</name>
<dbReference type="PANTHER" id="PTHR43409">
    <property type="entry name" value="ANAEROBIC MAGNESIUM-PROTOPORPHYRIN IX MONOMETHYL ESTER CYCLASE-RELATED"/>
    <property type="match status" value="1"/>
</dbReference>
<dbReference type="GO" id="GO:0031419">
    <property type="term" value="F:cobalamin binding"/>
    <property type="evidence" value="ECO:0007669"/>
    <property type="project" value="InterPro"/>
</dbReference>
<evidence type="ECO:0000259" key="9">
    <source>
        <dbReference type="PROSITE" id="PS51918"/>
    </source>
</evidence>
<evidence type="ECO:0000259" key="8">
    <source>
        <dbReference type="PROSITE" id="PS51332"/>
    </source>
</evidence>
<organism evidence="10 11">
    <name type="scientific">Roseivirga seohaensis</name>
    <dbReference type="NCBI Taxonomy" id="1914963"/>
    <lineage>
        <taxon>Bacteria</taxon>
        <taxon>Pseudomonadati</taxon>
        <taxon>Bacteroidota</taxon>
        <taxon>Cytophagia</taxon>
        <taxon>Cytophagales</taxon>
        <taxon>Roseivirgaceae</taxon>
        <taxon>Roseivirga</taxon>
    </lineage>
</organism>
<evidence type="ECO:0000256" key="5">
    <source>
        <dbReference type="ARBA" id="ARBA00022723"/>
    </source>
</evidence>
<dbReference type="CDD" id="cd01335">
    <property type="entry name" value="Radical_SAM"/>
    <property type="match status" value="1"/>
</dbReference>
<dbReference type="SFLD" id="SFLDG01082">
    <property type="entry name" value="B12-binding_domain_containing"/>
    <property type="match status" value="1"/>
</dbReference>